<evidence type="ECO:0000313" key="1">
    <source>
        <dbReference type="EMBL" id="GLQ72997.1"/>
    </source>
</evidence>
<gene>
    <name evidence="1" type="ORF">GCM10007932_23570</name>
</gene>
<keyword evidence="2" id="KW-1185">Reference proteome</keyword>
<proteinExistence type="predicted"/>
<evidence type="ECO:0000313" key="2">
    <source>
        <dbReference type="Proteomes" id="UP001156690"/>
    </source>
</evidence>
<dbReference type="EMBL" id="BSNX01000026">
    <property type="protein sequence ID" value="GLQ72997.1"/>
    <property type="molecule type" value="Genomic_DNA"/>
</dbReference>
<sequence>MGVRNTLKIMTKDEWLKCESAPIMIKYLWTQEPLLSVAKRFEIYPSTEDWMDYLNAEMPLYKFYLSTCRKIWPLLIQEESRKGIELAERFVDGKVKWRCVSDYNWHVEGAAFRFEDPQDQEQIDTWVKDVERNHCEIVDKLSNEDGKVICTQKLLKQAAYFADCAMMYPSIQPKGLLNDEYNKFLCPKLLRQYVSYPLV</sequence>
<accession>A0AAV5NQV0</accession>
<protein>
    <submittedName>
        <fullName evidence="1">Uncharacterized protein</fullName>
    </submittedName>
</protein>
<name>A0AAV5NQV0_9VIBR</name>
<organism evidence="1 2">
    <name type="scientific">Vibrio penaeicida</name>
    <dbReference type="NCBI Taxonomy" id="104609"/>
    <lineage>
        <taxon>Bacteria</taxon>
        <taxon>Pseudomonadati</taxon>
        <taxon>Pseudomonadota</taxon>
        <taxon>Gammaproteobacteria</taxon>
        <taxon>Vibrionales</taxon>
        <taxon>Vibrionaceae</taxon>
        <taxon>Vibrio</taxon>
    </lineage>
</organism>
<comment type="caution">
    <text evidence="1">The sequence shown here is derived from an EMBL/GenBank/DDBJ whole genome shotgun (WGS) entry which is preliminary data.</text>
</comment>
<dbReference type="Proteomes" id="UP001156690">
    <property type="component" value="Unassembled WGS sequence"/>
</dbReference>
<dbReference type="AlphaFoldDB" id="A0AAV5NQV0"/>
<reference evidence="2" key="1">
    <citation type="journal article" date="2019" name="Int. J. Syst. Evol. Microbiol.">
        <title>The Global Catalogue of Microorganisms (GCM) 10K type strain sequencing project: providing services to taxonomists for standard genome sequencing and annotation.</title>
        <authorList>
            <consortium name="The Broad Institute Genomics Platform"/>
            <consortium name="The Broad Institute Genome Sequencing Center for Infectious Disease"/>
            <person name="Wu L."/>
            <person name="Ma J."/>
        </authorList>
    </citation>
    <scope>NUCLEOTIDE SEQUENCE [LARGE SCALE GENOMIC DNA]</scope>
    <source>
        <strain evidence="2">NBRC 15640</strain>
    </source>
</reference>